<dbReference type="Proteomes" id="UP000242188">
    <property type="component" value="Unassembled WGS sequence"/>
</dbReference>
<evidence type="ECO:0000313" key="1">
    <source>
        <dbReference type="EMBL" id="OWF51582.1"/>
    </source>
</evidence>
<dbReference type="AlphaFoldDB" id="A0A210QS71"/>
<dbReference type="SUPFAM" id="SSF56801">
    <property type="entry name" value="Acetyl-CoA synthetase-like"/>
    <property type="match status" value="1"/>
</dbReference>
<dbReference type="Gene3D" id="3.30.300.30">
    <property type="match status" value="1"/>
</dbReference>
<dbReference type="OrthoDB" id="10253869at2759"/>
<proteinExistence type="predicted"/>
<dbReference type="InterPro" id="IPR045851">
    <property type="entry name" value="AMP-bd_C_sf"/>
</dbReference>
<dbReference type="EMBL" id="NEDP02002206">
    <property type="protein sequence ID" value="OWF51582.1"/>
    <property type="molecule type" value="Genomic_DNA"/>
</dbReference>
<accession>A0A210QS71</accession>
<keyword evidence="2" id="KW-1185">Reference proteome</keyword>
<protein>
    <submittedName>
        <fullName evidence="1">Peroxisomal-coenzyme A synthetase</fullName>
    </submittedName>
</protein>
<gene>
    <name evidence="1" type="ORF">KP79_PYT24379</name>
</gene>
<organism evidence="1 2">
    <name type="scientific">Mizuhopecten yessoensis</name>
    <name type="common">Japanese scallop</name>
    <name type="synonym">Patinopecten yessoensis</name>
    <dbReference type="NCBI Taxonomy" id="6573"/>
    <lineage>
        <taxon>Eukaryota</taxon>
        <taxon>Metazoa</taxon>
        <taxon>Spiralia</taxon>
        <taxon>Lophotrochozoa</taxon>
        <taxon>Mollusca</taxon>
        <taxon>Bivalvia</taxon>
        <taxon>Autobranchia</taxon>
        <taxon>Pteriomorphia</taxon>
        <taxon>Pectinida</taxon>
        <taxon>Pectinoidea</taxon>
        <taxon>Pectinidae</taxon>
        <taxon>Mizuhopecten</taxon>
    </lineage>
</organism>
<dbReference type="InterPro" id="IPR042099">
    <property type="entry name" value="ANL_N_sf"/>
</dbReference>
<dbReference type="STRING" id="6573.A0A210QS71"/>
<name>A0A210QS71_MIZYE</name>
<dbReference type="Gene3D" id="3.40.50.12780">
    <property type="entry name" value="N-terminal domain of ligase-like"/>
    <property type="match status" value="1"/>
</dbReference>
<sequence>MKGPIERDEPLEAGDVGLPYSGVELRVVDRQELPIERGCIGRIQIRSPQQMKEYVGCPQLTKAAFTGDRWFRTGDIGELSSNGHLILLGRETDAISRGTRKIYPGMLEFLLKKMKSMKDVCVLPVPDKRLYEEIYVCFVPSGQITPEDVQQNCRQNLFTEHTLDTLGEMPMYFLQFKIFPKIGNGKSDKKAIRVEATQRLGLAVRVSDNQFKCRGDV</sequence>
<dbReference type="PANTHER" id="PTHR42814:SF3">
    <property type="entry name" value="BETA-N-ACETYLHEXOSAMINIDASE"/>
    <property type="match status" value="1"/>
</dbReference>
<comment type="caution">
    <text evidence="1">The sequence shown here is derived from an EMBL/GenBank/DDBJ whole genome shotgun (WGS) entry which is preliminary data.</text>
</comment>
<evidence type="ECO:0000313" key="2">
    <source>
        <dbReference type="Proteomes" id="UP000242188"/>
    </source>
</evidence>
<dbReference type="PANTHER" id="PTHR42814">
    <property type="entry name" value="AMP-BINDING DOMAIN-CONTAINING PROTEIN"/>
    <property type="match status" value="1"/>
</dbReference>
<reference evidence="1 2" key="1">
    <citation type="journal article" date="2017" name="Nat. Ecol. Evol.">
        <title>Scallop genome provides insights into evolution of bilaterian karyotype and development.</title>
        <authorList>
            <person name="Wang S."/>
            <person name="Zhang J."/>
            <person name="Jiao W."/>
            <person name="Li J."/>
            <person name="Xun X."/>
            <person name="Sun Y."/>
            <person name="Guo X."/>
            <person name="Huan P."/>
            <person name="Dong B."/>
            <person name="Zhang L."/>
            <person name="Hu X."/>
            <person name="Sun X."/>
            <person name="Wang J."/>
            <person name="Zhao C."/>
            <person name="Wang Y."/>
            <person name="Wang D."/>
            <person name="Huang X."/>
            <person name="Wang R."/>
            <person name="Lv J."/>
            <person name="Li Y."/>
            <person name="Zhang Z."/>
            <person name="Liu B."/>
            <person name="Lu W."/>
            <person name="Hui Y."/>
            <person name="Liang J."/>
            <person name="Zhou Z."/>
            <person name="Hou R."/>
            <person name="Li X."/>
            <person name="Liu Y."/>
            <person name="Li H."/>
            <person name="Ning X."/>
            <person name="Lin Y."/>
            <person name="Zhao L."/>
            <person name="Xing Q."/>
            <person name="Dou J."/>
            <person name="Li Y."/>
            <person name="Mao J."/>
            <person name="Guo H."/>
            <person name="Dou H."/>
            <person name="Li T."/>
            <person name="Mu C."/>
            <person name="Jiang W."/>
            <person name="Fu Q."/>
            <person name="Fu X."/>
            <person name="Miao Y."/>
            <person name="Liu J."/>
            <person name="Yu Q."/>
            <person name="Li R."/>
            <person name="Liao H."/>
            <person name="Li X."/>
            <person name="Kong Y."/>
            <person name="Jiang Z."/>
            <person name="Chourrout D."/>
            <person name="Li R."/>
            <person name="Bao Z."/>
        </authorList>
    </citation>
    <scope>NUCLEOTIDE SEQUENCE [LARGE SCALE GENOMIC DNA]</scope>
    <source>
        <strain evidence="1 2">PY_sf001</strain>
    </source>
</reference>